<evidence type="ECO:0000256" key="9">
    <source>
        <dbReference type="ARBA" id="ARBA00030757"/>
    </source>
</evidence>
<sequence length="198" mass="21276">MRGVIVVPAVVAARVRQAMGRTPRSHFLPADVRHLADTDLPVPIGWEATNSQPSTVARMLELLDVRPGHRVLDVGSGSGWTTAILTRLAGPDGVVLGVERVPELVDWARRRLAEAGIETTVEEAVPGVLGLPAQGPFDRILVSADFARRPDDLVAQLAEGGRLVAPVAEVMTIVDVHDGHERTRADAGRYVFVPLRAD</sequence>
<dbReference type="Pfam" id="PF01135">
    <property type="entry name" value="PCMT"/>
    <property type="match status" value="1"/>
</dbReference>
<dbReference type="PANTHER" id="PTHR11579">
    <property type="entry name" value="PROTEIN-L-ISOASPARTATE O-METHYLTRANSFERASE"/>
    <property type="match status" value="1"/>
</dbReference>
<dbReference type="Gene3D" id="3.40.50.150">
    <property type="entry name" value="Vaccinia Virus protein VP39"/>
    <property type="match status" value="1"/>
</dbReference>
<evidence type="ECO:0000256" key="6">
    <source>
        <dbReference type="ARBA" id="ARBA00022603"/>
    </source>
</evidence>
<dbReference type="EC" id="2.1.1.77" evidence="3"/>
<dbReference type="GO" id="GO:0032259">
    <property type="term" value="P:methylation"/>
    <property type="evidence" value="ECO:0007669"/>
    <property type="project" value="UniProtKB-KW"/>
</dbReference>
<dbReference type="GO" id="GO:0005737">
    <property type="term" value="C:cytoplasm"/>
    <property type="evidence" value="ECO:0007669"/>
    <property type="project" value="UniProtKB-SubCell"/>
</dbReference>
<keyword evidence="5" id="KW-0963">Cytoplasm</keyword>
<evidence type="ECO:0000256" key="8">
    <source>
        <dbReference type="ARBA" id="ARBA00022691"/>
    </source>
</evidence>
<dbReference type="GO" id="GO:0004719">
    <property type="term" value="F:protein-L-isoaspartate (D-aspartate) O-methyltransferase activity"/>
    <property type="evidence" value="ECO:0007669"/>
    <property type="project" value="UniProtKB-EC"/>
</dbReference>
<proteinExistence type="inferred from homology"/>
<evidence type="ECO:0000256" key="3">
    <source>
        <dbReference type="ARBA" id="ARBA00011890"/>
    </source>
</evidence>
<gene>
    <name evidence="12" type="ORF">F8O01_16490</name>
</gene>
<evidence type="ECO:0000256" key="10">
    <source>
        <dbReference type="ARBA" id="ARBA00031323"/>
    </source>
</evidence>
<organism evidence="12 13">
    <name type="scientific">Pseudoclavibacter chungangensis</name>
    <dbReference type="NCBI Taxonomy" id="587635"/>
    <lineage>
        <taxon>Bacteria</taxon>
        <taxon>Bacillati</taxon>
        <taxon>Actinomycetota</taxon>
        <taxon>Actinomycetes</taxon>
        <taxon>Micrococcales</taxon>
        <taxon>Microbacteriaceae</taxon>
        <taxon>Pseudoclavibacter</taxon>
    </lineage>
</organism>
<dbReference type="EMBL" id="WBJZ01000029">
    <property type="protein sequence ID" value="KAB1652630.1"/>
    <property type="molecule type" value="Genomic_DNA"/>
</dbReference>
<dbReference type="CDD" id="cd02440">
    <property type="entry name" value="AdoMet_MTases"/>
    <property type="match status" value="1"/>
</dbReference>
<dbReference type="InterPro" id="IPR029063">
    <property type="entry name" value="SAM-dependent_MTases_sf"/>
</dbReference>
<keyword evidence="7 12" id="KW-0808">Transferase</keyword>
<evidence type="ECO:0000256" key="4">
    <source>
        <dbReference type="ARBA" id="ARBA00013346"/>
    </source>
</evidence>
<evidence type="ECO:0000256" key="1">
    <source>
        <dbReference type="ARBA" id="ARBA00004496"/>
    </source>
</evidence>
<evidence type="ECO:0000313" key="13">
    <source>
        <dbReference type="Proteomes" id="UP000467240"/>
    </source>
</evidence>
<keyword evidence="8" id="KW-0949">S-adenosyl-L-methionine</keyword>
<protein>
    <recommendedName>
        <fullName evidence="4">Protein-L-isoaspartate O-methyltransferase</fullName>
        <ecNumber evidence="3">2.1.1.77</ecNumber>
    </recommendedName>
    <alternativeName>
        <fullName evidence="11">L-isoaspartyl protein carboxyl methyltransferase</fullName>
    </alternativeName>
    <alternativeName>
        <fullName evidence="9">Protein L-isoaspartyl methyltransferase</fullName>
    </alternativeName>
    <alternativeName>
        <fullName evidence="10">Protein-beta-aspartate methyltransferase</fullName>
    </alternativeName>
</protein>
<dbReference type="PANTHER" id="PTHR11579:SF0">
    <property type="entry name" value="PROTEIN-L-ISOASPARTATE(D-ASPARTATE) O-METHYLTRANSFERASE"/>
    <property type="match status" value="1"/>
</dbReference>
<dbReference type="Proteomes" id="UP000467240">
    <property type="component" value="Unassembled WGS sequence"/>
</dbReference>
<evidence type="ECO:0000256" key="11">
    <source>
        <dbReference type="ARBA" id="ARBA00031350"/>
    </source>
</evidence>
<evidence type="ECO:0000256" key="7">
    <source>
        <dbReference type="ARBA" id="ARBA00022679"/>
    </source>
</evidence>
<evidence type="ECO:0000256" key="2">
    <source>
        <dbReference type="ARBA" id="ARBA00005369"/>
    </source>
</evidence>
<evidence type="ECO:0000313" key="12">
    <source>
        <dbReference type="EMBL" id="KAB1652630.1"/>
    </source>
</evidence>
<keyword evidence="6 12" id="KW-0489">Methyltransferase</keyword>
<reference evidence="12 13" key="1">
    <citation type="submission" date="2019-09" db="EMBL/GenBank/DDBJ databases">
        <title>Phylogeny of genus Pseudoclavibacter and closely related genus.</title>
        <authorList>
            <person name="Li Y."/>
        </authorList>
    </citation>
    <scope>NUCLEOTIDE SEQUENCE [LARGE SCALE GENOMIC DNA]</scope>
    <source>
        <strain evidence="12 13">DSM 23821</strain>
    </source>
</reference>
<evidence type="ECO:0000256" key="5">
    <source>
        <dbReference type="ARBA" id="ARBA00022490"/>
    </source>
</evidence>
<comment type="subcellular location">
    <subcellularLocation>
        <location evidence="1">Cytoplasm</location>
    </subcellularLocation>
</comment>
<keyword evidence="13" id="KW-1185">Reference proteome</keyword>
<comment type="caution">
    <text evidence="12">The sequence shown here is derived from an EMBL/GenBank/DDBJ whole genome shotgun (WGS) entry which is preliminary data.</text>
</comment>
<dbReference type="AlphaFoldDB" id="A0A7J5BPI7"/>
<comment type="similarity">
    <text evidence="2">Belongs to the methyltransferase superfamily. L-isoaspartyl/D-aspartyl protein methyltransferase family.</text>
</comment>
<dbReference type="SUPFAM" id="SSF53335">
    <property type="entry name" value="S-adenosyl-L-methionine-dependent methyltransferases"/>
    <property type="match status" value="1"/>
</dbReference>
<dbReference type="InterPro" id="IPR000682">
    <property type="entry name" value="PCMT"/>
</dbReference>
<name>A0A7J5BPI7_9MICO</name>
<accession>A0A7J5BPI7</accession>
<dbReference type="OrthoDB" id="4035289at2"/>
<dbReference type="RefSeq" id="WP_158042005.1">
    <property type="nucleotide sequence ID" value="NZ_JACCFV010000001.1"/>
</dbReference>